<dbReference type="CDD" id="cd02553">
    <property type="entry name" value="PseudoU_synth_RsuA"/>
    <property type="match status" value="1"/>
</dbReference>
<name>A0ABS9H022_9BACL</name>
<proteinExistence type="inferred from homology"/>
<dbReference type="InterPro" id="IPR000748">
    <property type="entry name" value="PsdUridine_synth_RsuA/RluB/E/F"/>
</dbReference>
<dbReference type="RefSeq" id="WP_236334715.1">
    <property type="nucleotide sequence ID" value="NZ_JAKIJS010000001.1"/>
</dbReference>
<dbReference type="PROSITE" id="PS01149">
    <property type="entry name" value="PSI_RSU"/>
    <property type="match status" value="1"/>
</dbReference>
<dbReference type="Gene3D" id="3.30.70.580">
    <property type="entry name" value="Pseudouridine synthase I, catalytic domain, N-terminal subdomain"/>
    <property type="match status" value="1"/>
</dbReference>
<dbReference type="SUPFAM" id="SSF55174">
    <property type="entry name" value="Alpha-L RNA-binding motif"/>
    <property type="match status" value="1"/>
</dbReference>
<evidence type="ECO:0000256" key="5">
    <source>
        <dbReference type="RuleBase" id="RU003887"/>
    </source>
</evidence>
<evidence type="ECO:0000256" key="3">
    <source>
        <dbReference type="ARBA" id="ARBA00023235"/>
    </source>
</evidence>
<dbReference type="PROSITE" id="PS50889">
    <property type="entry name" value="S4"/>
    <property type="match status" value="1"/>
</dbReference>
<reference evidence="7 8" key="1">
    <citation type="submission" date="2022-01" db="EMBL/GenBank/DDBJ databases">
        <title>Alkalihalobacillus sp. EGI L200015, a novel bacterium isolated from a salt lake sediment.</title>
        <authorList>
            <person name="Gao L."/>
            <person name="Fang B.-Z."/>
            <person name="Li W.-J."/>
        </authorList>
    </citation>
    <scope>NUCLEOTIDE SEQUENCE [LARGE SCALE GENOMIC DNA]</scope>
    <source>
        <strain evidence="7 8">KCTC 12718</strain>
    </source>
</reference>
<gene>
    <name evidence="7" type="ORF">L2716_11445</name>
</gene>
<dbReference type="InterPro" id="IPR042092">
    <property type="entry name" value="PsdUridine_s_RsuA/RluB/E/F_cat"/>
</dbReference>
<comment type="similarity">
    <text evidence="1 5">Belongs to the pseudouridine synthase RsuA family.</text>
</comment>
<dbReference type="CDD" id="cd00165">
    <property type="entry name" value="S4"/>
    <property type="match status" value="1"/>
</dbReference>
<protein>
    <recommendedName>
        <fullName evidence="5">Pseudouridine synthase</fullName>
        <ecNumber evidence="5">5.4.99.-</ecNumber>
    </recommendedName>
</protein>
<evidence type="ECO:0000256" key="1">
    <source>
        <dbReference type="ARBA" id="ARBA00008348"/>
    </source>
</evidence>
<organism evidence="7 8">
    <name type="scientific">Pseudalkalibacillus berkeleyi</name>
    <dbReference type="NCBI Taxonomy" id="1069813"/>
    <lineage>
        <taxon>Bacteria</taxon>
        <taxon>Bacillati</taxon>
        <taxon>Bacillota</taxon>
        <taxon>Bacilli</taxon>
        <taxon>Bacillales</taxon>
        <taxon>Fictibacillaceae</taxon>
        <taxon>Pseudalkalibacillus</taxon>
    </lineage>
</organism>
<accession>A0ABS9H022</accession>
<dbReference type="NCBIfam" id="TIGR00093">
    <property type="entry name" value="pseudouridine synthase"/>
    <property type="match status" value="1"/>
</dbReference>
<dbReference type="PANTHER" id="PTHR47683:SF4">
    <property type="entry name" value="PSEUDOURIDINE SYNTHASE"/>
    <property type="match status" value="1"/>
</dbReference>
<dbReference type="Pfam" id="PF00849">
    <property type="entry name" value="PseudoU_synth_2"/>
    <property type="match status" value="1"/>
</dbReference>
<dbReference type="InterPro" id="IPR036986">
    <property type="entry name" value="S4_RNA-bd_sf"/>
</dbReference>
<comment type="caution">
    <text evidence="7">The sequence shown here is derived from an EMBL/GenBank/DDBJ whole genome shotgun (WGS) entry which is preliminary data.</text>
</comment>
<sequence>MRIDKFLANMNYGSRNDVKKMLKKGLVKVNDQSVKNGKTHVDVEQDVITVGGEVVEYVKYIYLMLNKPDGVISATEDGRHETVIDLLNLEDAAFEPFPVGRLDKDTEGLLLITNDGRLAHELLSPKKHVQKVYFAVIDGEVTQDDQIAFRKGVTLEDGYETKPADLKILKSGATSEIELTITEGKFHQVKRMFEAVGKKVTYLKRIEMGALKLDPELNLGEYRALTEDELLSIGAVSSHEE</sequence>
<dbReference type="Proteomes" id="UP001649381">
    <property type="component" value="Unassembled WGS sequence"/>
</dbReference>
<evidence type="ECO:0000259" key="6">
    <source>
        <dbReference type="SMART" id="SM00363"/>
    </source>
</evidence>
<evidence type="ECO:0000256" key="4">
    <source>
        <dbReference type="PROSITE-ProRule" id="PRU00182"/>
    </source>
</evidence>
<dbReference type="SUPFAM" id="SSF55120">
    <property type="entry name" value="Pseudouridine synthase"/>
    <property type="match status" value="1"/>
</dbReference>
<dbReference type="InterPro" id="IPR006145">
    <property type="entry name" value="PsdUridine_synth_RsuA/RluA"/>
</dbReference>
<dbReference type="InterPro" id="IPR002942">
    <property type="entry name" value="S4_RNA-bd"/>
</dbReference>
<feature type="domain" description="RNA-binding S4" evidence="6">
    <location>
        <begin position="1"/>
        <end position="59"/>
    </location>
</feature>
<dbReference type="Gene3D" id="3.30.70.1560">
    <property type="entry name" value="Alpha-L RNA-binding motif"/>
    <property type="match status" value="1"/>
</dbReference>
<dbReference type="InterPro" id="IPR050343">
    <property type="entry name" value="RsuA_PseudoU_synthase"/>
</dbReference>
<keyword evidence="3 5" id="KW-0413">Isomerase</keyword>
<keyword evidence="2 4" id="KW-0694">RNA-binding</keyword>
<evidence type="ECO:0000313" key="8">
    <source>
        <dbReference type="Proteomes" id="UP001649381"/>
    </source>
</evidence>
<dbReference type="Gene3D" id="3.10.290.10">
    <property type="entry name" value="RNA-binding S4 domain"/>
    <property type="match status" value="1"/>
</dbReference>
<dbReference type="InterPro" id="IPR020103">
    <property type="entry name" value="PsdUridine_synth_cat_dom_sf"/>
</dbReference>
<evidence type="ECO:0000256" key="2">
    <source>
        <dbReference type="ARBA" id="ARBA00022884"/>
    </source>
</evidence>
<keyword evidence="8" id="KW-1185">Reference proteome</keyword>
<dbReference type="EC" id="5.4.99.-" evidence="5"/>
<dbReference type="EMBL" id="JAKIJS010000001">
    <property type="protein sequence ID" value="MCF6138342.1"/>
    <property type="molecule type" value="Genomic_DNA"/>
</dbReference>
<dbReference type="SMART" id="SM00363">
    <property type="entry name" value="S4"/>
    <property type="match status" value="1"/>
</dbReference>
<dbReference type="PANTHER" id="PTHR47683">
    <property type="entry name" value="PSEUDOURIDINE SYNTHASE FAMILY PROTEIN-RELATED"/>
    <property type="match status" value="1"/>
</dbReference>
<dbReference type="Pfam" id="PF01479">
    <property type="entry name" value="S4"/>
    <property type="match status" value="1"/>
</dbReference>
<evidence type="ECO:0000313" key="7">
    <source>
        <dbReference type="EMBL" id="MCF6138342.1"/>
    </source>
</evidence>
<dbReference type="InterPro" id="IPR018496">
    <property type="entry name" value="PsdUridine_synth_RsuA/RluB_CS"/>
</dbReference>
<dbReference type="InterPro" id="IPR020094">
    <property type="entry name" value="TruA/RsuA/RluB/E/F_N"/>
</dbReference>